<dbReference type="STRING" id="319224.Sputcn32_3949"/>
<dbReference type="InterPro" id="IPR010982">
    <property type="entry name" value="Lambda_DNA-bd_dom_sf"/>
</dbReference>
<evidence type="ECO:0000313" key="1">
    <source>
        <dbReference type="EMBL" id="ABP77654.1"/>
    </source>
</evidence>
<dbReference type="EMBL" id="CP000681">
    <property type="protein sequence ID" value="ABP77654.1"/>
    <property type="molecule type" value="Genomic_DNA"/>
</dbReference>
<dbReference type="KEGG" id="spc:Sputcn32_3949"/>
<sequence>MLSPEEQGIKSKMETWLNAFIYQKRASGQSVSKADIAKALGCAQSSLSQYTNPKHPKKAPWEFQCKFCCLVGRTIEQLHPELLNVRLSA</sequence>
<dbReference type="Gene3D" id="1.10.260.40">
    <property type="entry name" value="lambda repressor-like DNA-binding domains"/>
    <property type="match status" value="1"/>
</dbReference>
<reference evidence="1" key="1">
    <citation type="submission" date="2007-04" db="EMBL/GenBank/DDBJ databases">
        <title>Complete sequence of Shewanella putrefaciens CN-32.</title>
        <authorList>
            <consortium name="US DOE Joint Genome Institute"/>
            <person name="Copeland A."/>
            <person name="Lucas S."/>
            <person name="Lapidus A."/>
            <person name="Barry K."/>
            <person name="Detter J.C."/>
            <person name="Glavina del Rio T."/>
            <person name="Hammon N."/>
            <person name="Israni S."/>
            <person name="Dalin E."/>
            <person name="Tice H."/>
            <person name="Pitluck S."/>
            <person name="Chain P."/>
            <person name="Malfatti S."/>
            <person name="Shin M."/>
            <person name="Vergez L."/>
            <person name="Schmutz J."/>
            <person name="Larimer F."/>
            <person name="Land M."/>
            <person name="Hauser L."/>
            <person name="Kyrpides N."/>
            <person name="Mikhailova N."/>
            <person name="Romine M.F."/>
            <person name="Fredrickson J."/>
            <person name="Tiedje J."/>
            <person name="Richardson P."/>
        </authorList>
    </citation>
    <scope>NUCLEOTIDE SEQUENCE [LARGE SCALE GENOMIC DNA]</scope>
    <source>
        <strain evidence="1">CN-32</strain>
    </source>
</reference>
<name>A4YCH1_SHEPC</name>
<dbReference type="HOGENOM" id="CLU_2452938_0_0_6"/>
<protein>
    <recommendedName>
        <fullName evidence="2">XRE family transcriptional regulator</fullName>
    </recommendedName>
</protein>
<dbReference type="GO" id="GO:0003677">
    <property type="term" value="F:DNA binding"/>
    <property type="evidence" value="ECO:0007669"/>
    <property type="project" value="InterPro"/>
</dbReference>
<proteinExistence type="predicted"/>
<accession>A4YCH1</accession>
<evidence type="ECO:0008006" key="2">
    <source>
        <dbReference type="Google" id="ProtNLM"/>
    </source>
</evidence>
<gene>
    <name evidence="1" type="ordered locus">Sputcn32_3949</name>
</gene>
<organism evidence="1">
    <name type="scientific">Shewanella putrefaciens (strain CN-32 / ATCC BAA-453)</name>
    <dbReference type="NCBI Taxonomy" id="319224"/>
    <lineage>
        <taxon>Bacteria</taxon>
        <taxon>Pseudomonadati</taxon>
        <taxon>Pseudomonadota</taxon>
        <taxon>Gammaproteobacteria</taxon>
        <taxon>Alteromonadales</taxon>
        <taxon>Shewanellaceae</taxon>
        <taxon>Shewanella</taxon>
    </lineage>
</organism>
<dbReference type="AlphaFoldDB" id="A4YCH1"/>